<evidence type="ECO:0000256" key="4">
    <source>
        <dbReference type="ARBA" id="ARBA00022692"/>
    </source>
</evidence>
<dbReference type="GO" id="GO:0016682">
    <property type="term" value="F:oxidoreductase activity, acting on diphenols and related substances as donors, oxygen as acceptor"/>
    <property type="evidence" value="ECO:0007669"/>
    <property type="project" value="TreeGrafter"/>
</dbReference>
<dbReference type="AlphaFoldDB" id="A0A9W6NKT9"/>
<dbReference type="Proteomes" id="UP001143480">
    <property type="component" value="Unassembled WGS sequence"/>
</dbReference>
<feature type="transmembrane region" description="Helical" evidence="7">
    <location>
        <begin position="117"/>
        <end position="143"/>
    </location>
</feature>
<dbReference type="EMBL" id="BSFP01000014">
    <property type="protein sequence ID" value="GLL01255.1"/>
    <property type="molecule type" value="Genomic_DNA"/>
</dbReference>
<sequence length="351" mass="36551">MTAADALLGVLFAAVTAYALFGGADFGAGFWDLFAGGARTGARTRKLIEHAIGPVWEANHVWLIFAVVLLWTGFPAVFAGVAATMYIPLTGAALGIIGRGAGFAFRKTSTTLTQQRIFGALFAFSSLVTPFFFGAVAGGIASARVPPWTAGRGDLLTAWWNPTSVATGVLAVTVCAYLAAVFLCQDAKNHEPDLVPPMRRRALWAGAGAGVLAAVGLVAVELDAGWLAERLWRPVPGALIVVSVLAGLASIALLAAGRYVAVRVTAGLAVAAVLWGWAAAQYPYLLPPSTTVAGTAAAPAVMRATLWAVLAGAVILTPSLWWLFRLFQRAPMSETRSLSDSSTRPVGGDRS</sequence>
<evidence type="ECO:0000256" key="2">
    <source>
        <dbReference type="ARBA" id="ARBA00007543"/>
    </source>
</evidence>
<dbReference type="PANTHER" id="PTHR43141:SF4">
    <property type="entry name" value="CYTOCHROME BD2 SUBUNIT II"/>
    <property type="match status" value="1"/>
</dbReference>
<feature type="transmembrane region" description="Helical" evidence="7">
    <location>
        <begin position="86"/>
        <end position="105"/>
    </location>
</feature>
<dbReference type="PANTHER" id="PTHR43141">
    <property type="entry name" value="CYTOCHROME BD2 SUBUNIT II"/>
    <property type="match status" value="1"/>
</dbReference>
<evidence type="ECO:0000313" key="8">
    <source>
        <dbReference type="EMBL" id="GLL01255.1"/>
    </source>
</evidence>
<keyword evidence="6 7" id="KW-0472">Membrane</keyword>
<comment type="caution">
    <text evidence="8">The sequence shown here is derived from an EMBL/GenBank/DDBJ whole genome shotgun (WGS) entry which is preliminary data.</text>
</comment>
<feature type="transmembrane region" description="Helical" evidence="7">
    <location>
        <begin position="203"/>
        <end position="222"/>
    </location>
</feature>
<dbReference type="GO" id="GO:0070069">
    <property type="term" value="C:cytochrome complex"/>
    <property type="evidence" value="ECO:0007669"/>
    <property type="project" value="TreeGrafter"/>
</dbReference>
<reference evidence="8" key="1">
    <citation type="journal article" date="2014" name="Int. J. Syst. Evol. Microbiol.">
        <title>Complete genome sequence of Corynebacterium casei LMG S-19264T (=DSM 44701T), isolated from a smear-ripened cheese.</title>
        <authorList>
            <consortium name="US DOE Joint Genome Institute (JGI-PGF)"/>
            <person name="Walter F."/>
            <person name="Albersmeier A."/>
            <person name="Kalinowski J."/>
            <person name="Ruckert C."/>
        </authorList>
    </citation>
    <scope>NUCLEOTIDE SEQUENCE</scope>
    <source>
        <strain evidence="8">VKM Ac-1321</strain>
    </source>
</reference>
<keyword evidence="9" id="KW-1185">Reference proteome</keyword>
<comment type="similarity">
    <text evidence="2">Belongs to the cytochrome ubiquinol oxidase subunit 2 family.</text>
</comment>
<dbReference type="InterPro" id="IPR003317">
    <property type="entry name" value="Cyt-d_oxidase_su2"/>
</dbReference>
<evidence type="ECO:0000256" key="5">
    <source>
        <dbReference type="ARBA" id="ARBA00022989"/>
    </source>
</evidence>
<evidence type="ECO:0000313" key="9">
    <source>
        <dbReference type="Proteomes" id="UP001143480"/>
    </source>
</evidence>
<feature type="transmembrane region" description="Helical" evidence="7">
    <location>
        <begin position="264"/>
        <end position="284"/>
    </location>
</feature>
<organism evidence="8 9">
    <name type="scientific">Dactylosporangium matsuzakiense</name>
    <dbReference type="NCBI Taxonomy" id="53360"/>
    <lineage>
        <taxon>Bacteria</taxon>
        <taxon>Bacillati</taxon>
        <taxon>Actinomycetota</taxon>
        <taxon>Actinomycetes</taxon>
        <taxon>Micromonosporales</taxon>
        <taxon>Micromonosporaceae</taxon>
        <taxon>Dactylosporangium</taxon>
    </lineage>
</organism>
<feature type="transmembrane region" description="Helical" evidence="7">
    <location>
        <begin position="234"/>
        <end position="257"/>
    </location>
</feature>
<dbReference type="GO" id="GO:0005886">
    <property type="term" value="C:plasma membrane"/>
    <property type="evidence" value="ECO:0007669"/>
    <property type="project" value="UniProtKB-SubCell"/>
</dbReference>
<protein>
    <submittedName>
        <fullName evidence="8">Cytochrome D ubiquinol oxidase subunit II</fullName>
    </submittedName>
</protein>
<evidence type="ECO:0000256" key="6">
    <source>
        <dbReference type="ARBA" id="ARBA00023136"/>
    </source>
</evidence>
<dbReference type="GO" id="GO:0019646">
    <property type="term" value="P:aerobic electron transport chain"/>
    <property type="evidence" value="ECO:0007669"/>
    <property type="project" value="TreeGrafter"/>
</dbReference>
<dbReference type="Pfam" id="PF02322">
    <property type="entry name" value="Cyt_bd_oxida_II"/>
    <property type="match status" value="1"/>
</dbReference>
<dbReference type="RefSeq" id="WP_261963448.1">
    <property type="nucleotide sequence ID" value="NZ_BAAAXA010000003.1"/>
</dbReference>
<keyword evidence="5 7" id="KW-1133">Transmembrane helix</keyword>
<comment type="subcellular location">
    <subcellularLocation>
        <location evidence="1">Cell membrane</location>
        <topology evidence="1">Multi-pass membrane protein</topology>
    </subcellularLocation>
</comment>
<reference evidence="8" key="2">
    <citation type="submission" date="2023-01" db="EMBL/GenBank/DDBJ databases">
        <authorList>
            <person name="Sun Q."/>
            <person name="Evtushenko L."/>
        </authorList>
    </citation>
    <scope>NUCLEOTIDE SEQUENCE</scope>
    <source>
        <strain evidence="8">VKM Ac-1321</strain>
    </source>
</reference>
<gene>
    <name evidence="8" type="ORF">GCM10017581_029960</name>
</gene>
<name>A0A9W6NKT9_9ACTN</name>
<evidence type="ECO:0000256" key="7">
    <source>
        <dbReference type="SAM" id="Phobius"/>
    </source>
</evidence>
<feature type="transmembrane region" description="Helical" evidence="7">
    <location>
        <begin position="163"/>
        <end position="183"/>
    </location>
</feature>
<accession>A0A9W6NKT9</accession>
<feature type="transmembrane region" description="Helical" evidence="7">
    <location>
        <begin position="6"/>
        <end position="34"/>
    </location>
</feature>
<proteinExistence type="inferred from homology"/>
<keyword evidence="4 7" id="KW-0812">Transmembrane</keyword>
<evidence type="ECO:0000256" key="3">
    <source>
        <dbReference type="ARBA" id="ARBA00022475"/>
    </source>
</evidence>
<feature type="transmembrane region" description="Helical" evidence="7">
    <location>
        <begin position="304"/>
        <end position="324"/>
    </location>
</feature>
<evidence type="ECO:0000256" key="1">
    <source>
        <dbReference type="ARBA" id="ARBA00004651"/>
    </source>
</evidence>
<dbReference type="GO" id="GO:0009055">
    <property type="term" value="F:electron transfer activity"/>
    <property type="evidence" value="ECO:0007669"/>
    <property type="project" value="TreeGrafter"/>
</dbReference>
<keyword evidence="3" id="KW-1003">Cell membrane</keyword>